<evidence type="ECO:0000313" key="8">
    <source>
        <dbReference type="Proteomes" id="UP000008366"/>
    </source>
</evidence>
<name>K6XB66_9MICO</name>
<keyword evidence="4" id="KW-0233">DNA recombination</keyword>
<proteinExistence type="inferred from homology"/>
<dbReference type="RefSeq" id="WP_006592606.1">
    <property type="nucleotide sequence ID" value="NZ_BAHD01000031.1"/>
</dbReference>
<dbReference type="OrthoDB" id="370725at2"/>
<keyword evidence="6" id="KW-0472">Membrane</keyword>
<keyword evidence="3 5" id="KW-0175">Coiled coil</keyword>
<dbReference type="PANTHER" id="PTHR30563:SF0">
    <property type="entry name" value="DNA RECOMBINATION PROTEIN RMUC"/>
    <property type="match status" value="1"/>
</dbReference>
<evidence type="ECO:0000313" key="7">
    <source>
        <dbReference type="EMBL" id="GAB96074.1"/>
    </source>
</evidence>
<keyword evidence="8" id="KW-1185">Reference proteome</keyword>
<evidence type="ECO:0008006" key="9">
    <source>
        <dbReference type="Google" id="ProtNLM"/>
    </source>
</evidence>
<feature type="transmembrane region" description="Helical" evidence="6">
    <location>
        <begin position="6"/>
        <end position="26"/>
    </location>
</feature>
<dbReference type="Proteomes" id="UP000008366">
    <property type="component" value="Unassembled WGS sequence"/>
</dbReference>
<organism evidence="7 8">
    <name type="scientific">Kineosphaera limosa NBRC 100340</name>
    <dbReference type="NCBI Taxonomy" id="1184609"/>
    <lineage>
        <taxon>Bacteria</taxon>
        <taxon>Bacillati</taxon>
        <taxon>Actinomycetota</taxon>
        <taxon>Actinomycetes</taxon>
        <taxon>Micrococcales</taxon>
        <taxon>Dermatophilaceae</taxon>
        <taxon>Kineosphaera</taxon>
    </lineage>
</organism>
<evidence type="ECO:0000256" key="5">
    <source>
        <dbReference type="SAM" id="Coils"/>
    </source>
</evidence>
<keyword evidence="6" id="KW-1133">Transmembrane helix</keyword>
<evidence type="ECO:0000256" key="6">
    <source>
        <dbReference type="SAM" id="Phobius"/>
    </source>
</evidence>
<protein>
    <recommendedName>
        <fullName evidence="9">DNA recombination protein RmuC</fullName>
    </recommendedName>
</protein>
<dbReference type="GO" id="GO:0006310">
    <property type="term" value="P:DNA recombination"/>
    <property type="evidence" value="ECO:0007669"/>
    <property type="project" value="UniProtKB-KW"/>
</dbReference>
<dbReference type="InterPro" id="IPR003798">
    <property type="entry name" value="DNA_recombination_RmuC"/>
</dbReference>
<gene>
    <name evidence="7" type="ORF">KILIM_031_00460</name>
</gene>
<feature type="coiled-coil region" evidence="5">
    <location>
        <begin position="34"/>
        <end position="61"/>
    </location>
</feature>
<dbReference type="EMBL" id="BAHD01000031">
    <property type="protein sequence ID" value="GAB96074.1"/>
    <property type="molecule type" value="Genomic_DNA"/>
</dbReference>
<comment type="function">
    <text evidence="1">Involved in DNA recombination.</text>
</comment>
<dbReference type="STRING" id="1184609.KILIM_031_00460"/>
<dbReference type="PANTHER" id="PTHR30563">
    <property type="entry name" value="DNA RECOMBINATION PROTEIN RMUC"/>
    <property type="match status" value="1"/>
</dbReference>
<comment type="similarity">
    <text evidence="2">Belongs to the RmuC family.</text>
</comment>
<dbReference type="Pfam" id="PF02646">
    <property type="entry name" value="RmuC"/>
    <property type="match status" value="1"/>
</dbReference>
<comment type="caution">
    <text evidence="7">The sequence shown here is derived from an EMBL/GenBank/DDBJ whole genome shotgun (WGS) entry which is preliminary data.</text>
</comment>
<evidence type="ECO:0000256" key="2">
    <source>
        <dbReference type="ARBA" id="ARBA00009840"/>
    </source>
</evidence>
<evidence type="ECO:0000256" key="4">
    <source>
        <dbReference type="ARBA" id="ARBA00023172"/>
    </source>
</evidence>
<keyword evidence="6" id="KW-0812">Transmembrane</keyword>
<dbReference type="AlphaFoldDB" id="K6XB66"/>
<sequence>MTPIVTFVGALIIGATLGILLTWLVVRAGYAARLAAADAEREGLKERLQDLTDRVAHEDEAAMALAPLTSALARVERQVGVLERDRAEQFGVLGERLGEVNASTRALREQTATLAGSLNASSVRGLWGETQLRRVLEHSGMLARCDFEEQVRAVSRHEAQVRPDVVVRLPGEKVLVIDAKAPLSAFLDAQRPDLSPADRQARMAAHAKAFRRHVYGLADKDYWSAFETSPRLVVCFVPNEAVLAAAVEHDPELFEAAMRRHVAIASPATLLAVLRTSAHAWQQDALTSNARELLVLGRELHERLATLGTHVTRMGSSLRRSVETYNAMVGTLESRVLVTSRKLHELDLAPEAVPAPPPVDLPTRPLTAAELIENTALENTALENTALEGCDLERDARHVRDTVTDARPLGRRADSA</sequence>
<accession>K6XB66</accession>
<reference evidence="7 8" key="1">
    <citation type="submission" date="2012-08" db="EMBL/GenBank/DDBJ databases">
        <title>Whole genome shotgun sequence of Kineosphaera limosa NBRC 100340.</title>
        <authorList>
            <person name="Yoshida I."/>
            <person name="Isaki S."/>
            <person name="Hosoyama A."/>
            <person name="Tsuchikane K."/>
            <person name="Katsumata H."/>
            <person name="Ando Y."/>
            <person name="Ohji S."/>
            <person name="Hamada M."/>
            <person name="Tamura T."/>
            <person name="Yamazoe A."/>
            <person name="Yamazaki S."/>
            <person name="Fujita N."/>
        </authorList>
    </citation>
    <scope>NUCLEOTIDE SEQUENCE [LARGE SCALE GENOMIC DNA]</scope>
    <source>
        <strain evidence="7 8">NBRC 100340</strain>
    </source>
</reference>
<dbReference type="eggNOG" id="COG1322">
    <property type="taxonomic scope" value="Bacteria"/>
</dbReference>
<evidence type="ECO:0000256" key="1">
    <source>
        <dbReference type="ARBA" id="ARBA00003416"/>
    </source>
</evidence>
<evidence type="ECO:0000256" key="3">
    <source>
        <dbReference type="ARBA" id="ARBA00023054"/>
    </source>
</evidence>